<dbReference type="EMBL" id="JEMT01012873">
    <property type="protein sequence ID" value="EXX74472.1"/>
    <property type="molecule type" value="Genomic_DNA"/>
</dbReference>
<evidence type="ECO:0000313" key="3">
    <source>
        <dbReference type="Proteomes" id="UP000022910"/>
    </source>
</evidence>
<dbReference type="OrthoDB" id="2438411at2759"/>
<gene>
    <name evidence="2" type="ORF">RirG_050750</name>
    <name evidence="1" type="ORF">RirG_261470</name>
</gene>
<accession>A0A015JY56</accession>
<comment type="caution">
    <text evidence="2">The sequence shown here is derived from an EMBL/GenBank/DDBJ whole genome shotgun (WGS) entry which is preliminary data.</text>
</comment>
<keyword evidence="3" id="KW-1185">Reference proteome</keyword>
<name>A0A015JY56_RHIIW</name>
<sequence>MNDDSVVLVCGHGYHSACYDKRIEKGTDMLTQDDLDNEIIEDEEEGTEETDCEQTDISAALALAINNINYW</sequence>
<proteinExistence type="predicted"/>
<dbReference type="HOGENOM" id="CLU_174222_0_0_1"/>
<reference evidence="2 3" key="1">
    <citation type="submission" date="2014-02" db="EMBL/GenBank/DDBJ databases">
        <title>Single nucleus genome sequencing reveals high similarity among nuclei of an endomycorrhizal fungus.</title>
        <authorList>
            <person name="Lin K."/>
            <person name="Geurts R."/>
            <person name="Zhang Z."/>
            <person name="Limpens E."/>
            <person name="Saunders D.G."/>
            <person name="Mu D."/>
            <person name="Pang E."/>
            <person name="Cao H."/>
            <person name="Cha H."/>
            <person name="Lin T."/>
            <person name="Zhou Q."/>
            <person name="Shang Y."/>
            <person name="Li Y."/>
            <person name="Ivanov S."/>
            <person name="Sharma T."/>
            <person name="Velzen R.V."/>
            <person name="Ruijter N.D."/>
            <person name="Aanen D.K."/>
            <person name="Win J."/>
            <person name="Kamoun S."/>
            <person name="Bisseling T."/>
            <person name="Huang S."/>
        </authorList>
    </citation>
    <scope>NUCLEOTIDE SEQUENCE [LARGE SCALE GENOMIC DNA]</scope>
    <source>
        <strain evidence="2">DAOM 197198w</strain>
        <strain evidence="3">DAOM197198w</strain>
    </source>
</reference>
<dbReference type="AlphaFoldDB" id="A0A015JY56"/>
<evidence type="ECO:0000313" key="1">
    <source>
        <dbReference type="EMBL" id="EXX51473.1"/>
    </source>
</evidence>
<dbReference type="EMBL" id="JEMT01029651">
    <property type="protein sequence ID" value="EXX51473.1"/>
    <property type="molecule type" value="Genomic_DNA"/>
</dbReference>
<evidence type="ECO:0000313" key="2">
    <source>
        <dbReference type="EMBL" id="EXX74472.1"/>
    </source>
</evidence>
<protein>
    <submittedName>
        <fullName evidence="2">Uncharacterized protein</fullName>
    </submittedName>
</protein>
<dbReference type="Proteomes" id="UP000022910">
    <property type="component" value="Unassembled WGS sequence"/>
</dbReference>
<organism evidence="2 3">
    <name type="scientific">Rhizophagus irregularis (strain DAOM 197198w)</name>
    <name type="common">Glomus intraradices</name>
    <dbReference type="NCBI Taxonomy" id="1432141"/>
    <lineage>
        <taxon>Eukaryota</taxon>
        <taxon>Fungi</taxon>
        <taxon>Fungi incertae sedis</taxon>
        <taxon>Mucoromycota</taxon>
        <taxon>Glomeromycotina</taxon>
        <taxon>Glomeromycetes</taxon>
        <taxon>Glomerales</taxon>
        <taxon>Glomeraceae</taxon>
        <taxon>Rhizophagus</taxon>
    </lineage>
</organism>